<sequence length="225" mass="24833">MVTGSAFRPLPWLPQGEAGNCAINTQLQCQVVEFSWMVAQETGAPWWSRLSEAKAEPGPDNFGREVPPSYADIKLGVAEINRRIVWAVCSRIMQLVLVRAYGTSCQRQLTPTNEPEFVTESHGTENLIREPLIYVLLHSTADAAPNAIDYWPPPSGVLQIQFEVNHGLSALRAREPFRNPPDLVPSEPKRGVSKGTCETLALLYLGMSLSWMDENALGPSAVYAE</sequence>
<proteinExistence type="predicted"/>
<dbReference type="AlphaFoldDB" id="A0A9P9ESC1"/>
<reference evidence="1" key="1">
    <citation type="journal article" date="2021" name="Nat. Commun.">
        <title>Genetic determinants of endophytism in the Arabidopsis root mycobiome.</title>
        <authorList>
            <person name="Mesny F."/>
            <person name="Miyauchi S."/>
            <person name="Thiergart T."/>
            <person name="Pickel B."/>
            <person name="Atanasova L."/>
            <person name="Karlsson M."/>
            <person name="Huettel B."/>
            <person name="Barry K.W."/>
            <person name="Haridas S."/>
            <person name="Chen C."/>
            <person name="Bauer D."/>
            <person name="Andreopoulos W."/>
            <person name="Pangilinan J."/>
            <person name="LaButti K."/>
            <person name="Riley R."/>
            <person name="Lipzen A."/>
            <person name="Clum A."/>
            <person name="Drula E."/>
            <person name="Henrissat B."/>
            <person name="Kohler A."/>
            <person name="Grigoriev I.V."/>
            <person name="Martin F.M."/>
            <person name="Hacquard S."/>
        </authorList>
    </citation>
    <scope>NUCLEOTIDE SEQUENCE</scope>
    <source>
        <strain evidence="1">MPI-CAGE-AT-0021</strain>
    </source>
</reference>
<comment type="caution">
    <text evidence="1">The sequence shown here is derived from an EMBL/GenBank/DDBJ whole genome shotgun (WGS) entry which is preliminary data.</text>
</comment>
<keyword evidence="2" id="KW-1185">Reference proteome</keyword>
<name>A0A9P9ESC1_9HYPO</name>
<gene>
    <name evidence="1" type="ORF">B0J13DRAFT_526097</name>
</gene>
<accession>A0A9P9ESC1</accession>
<evidence type="ECO:0000313" key="1">
    <source>
        <dbReference type="EMBL" id="KAH7142641.1"/>
    </source>
</evidence>
<protein>
    <submittedName>
        <fullName evidence="1">Uncharacterized protein</fullName>
    </submittedName>
</protein>
<dbReference type="Proteomes" id="UP000717696">
    <property type="component" value="Unassembled WGS sequence"/>
</dbReference>
<evidence type="ECO:0000313" key="2">
    <source>
        <dbReference type="Proteomes" id="UP000717696"/>
    </source>
</evidence>
<organism evidence="1 2">
    <name type="scientific">Dactylonectria estremocensis</name>
    <dbReference type="NCBI Taxonomy" id="1079267"/>
    <lineage>
        <taxon>Eukaryota</taxon>
        <taxon>Fungi</taxon>
        <taxon>Dikarya</taxon>
        <taxon>Ascomycota</taxon>
        <taxon>Pezizomycotina</taxon>
        <taxon>Sordariomycetes</taxon>
        <taxon>Hypocreomycetidae</taxon>
        <taxon>Hypocreales</taxon>
        <taxon>Nectriaceae</taxon>
        <taxon>Dactylonectria</taxon>
    </lineage>
</organism>
<dbReference type="EMBL" id="JAGMUU010000011">
    <property type="protein sequence ID" value="KAH7142641.1"/>
    <property type="molecule type" value="Genomic_DNA"/>
</dbReference>